<dbReference type="PROSITE" id="PS51285">
    <property type="entry name" value="AGC_KINASE_CTER"/>
    <property type="match status" value="1"/>
</dbReference>
<dbReference type="InterPro" id="IPR002219">
    <property type="entry name" value="PKC_DAG/PE"/>
</dbReference>
<dbReference type="InterPro" id="IPR017892">
    <property type="entry name" value="Pkinase_C"/>
</dbReference>
<dbReference type="CDD" id="cd01243">
    <property type="entry name" value="PH_MRCK"/>
    <property type="match status" value="1"/>
</dbReference>
<evidence type="ECO:0000256" key="16">
    <source>
        <dbReference type="ARBA" id="ARBA00023054"/>
    </source>
</evidence>
<reference evidence="31" key="1">
    <citation type="submission" date="2025-08" db="UniProtKB">
        <authorList>
            <consortium name="Ensembl"/>
        </authorList>
    </citation>
    <scope>IDENTIFICATION</scope>
</reference>
<dbReference type="Gene3D" id="3.30.60.20">
    <property type="match status" value="1"/>
</dbReference>
<feature type="compositionally biased region" description="Polar residues" evidence="24">
    <location>
        <begin position="1652"/>
        <end position="1667"/>
    </location>
</feature>
<dbReference type="FunFam" id="1.20.5.340:FF:000010">
    <property type="entry name" value="Non-specific serine/threonine protein kinase"/>
    <property type="match status" value="1"/>
</dbReference>
<dbReference type="GO" id="GO:0005524">
    <property type="term" value="F:ATP binding"/>
    <property type="evidence" value="ECO:0007669"/>
    <property type="project" value="UniProtKB-UniRule"/>
</dbReference>
<dbReference type="Pfam" id="PF00130">
    <property type="entry name" value="C1_1"/>
    <property type="match status" value="1"/>
</dbReference>
<evidence type="ECO:0000256" key="14">
    <source>
        <dbReference type="ARBA" id="ARBA00022833"/>
    </source>
</evidence>
<feature type="domain" description="Phorbol-ester/DAG-type" evidence="27">
    <location>
        <begin position="1036"/>
        <end position="1086"/>
    </location>
</feature>
<dbReference type="Pfam" id="PF00069">
    <property type="entry name" value="Pkinase"/>
    <property type="match status" value="1"/>
</dbReference>
<evidence type="ECO:0000313" key="31">
    <source>
        <dbReference type="Ensembl" id="ENSLLEP00000022674.1"/>
    </source>
</evidence>
<evidence type="ECO:0000256" key="1">
    <source>
        <dbReference type="ARBA" id="ARBA00001946"/>
    </source>
</evidence>
<evidence type="ECO:0000259" key="25">
    <source>
        <dbReference type="PROSITE" id="PS50003"/>
    </source>
</evidence>
<dbReference type="SMART" id="SM00036">
    <property type="entry name" value="CNH"/>
    <property type="match status" value="1"/>
</dbReference>
<feature type="compositionally biased region" description="Polar residues" evidence="24">
    <location>
        <begin position="1629"/>
        <end position="1643"/>
    </location>
</feature>
<dbReference type="GeneTree" id="ENSGT01030000234517"/>
<dbReference type="OrthoDB" id="10047816at2759"/>
<dbReference type="GO" id="GO:0030027">
    <property type="term" value="C:lamellipodium"/>
    <property type="evidence" value="ECO:0007669"/>
    <property type="project" value="UniProtKB-SubCell"/>
</dbReference>
<dbReference type="Pfam" id="PF25346">
    <property type="entry name" value="PH_MRCK"/>
    <property type="match status" value="1"/>
</dbReference>
<comment type="subcellular location">
    <subcellularLocation>
        <location evidence="3">Cell projection</location>
        <location evidence="3">Lamellipodium</location>
    </subcellularLocation>
    <subcellularLocation>
        <location evidence="2">Cytoplasm</location>
    </subcellularLocation>
</comment>
<feature type="domain" description="Protein kinase" evidence="26">
    <location>
        <begin position="77"/>
        <end position="343"/>
    </location>
</feature>
<comment type="catalytic activity">
    <reaction evidence="18">
        <text>L-threonyl-[protein] + ATP = O-phospho-L-threonyl-[protein] + ADP + H(+)</text>
        <dbReference type="Rhea" id="RHEA:46608"/>
        <dbReference type="Rhea" id="RHEA-COMP:11060"/>
        <dbReference type="Rhea" id="RHEA-COMP:11605"/>
        <dbReference type="ChEBI" id="CHEBI:15378"/>
        <dbReference type="ChEBI" id="CHEBI:30013"/>
        <dbReference type="ChEBI" id="CHEBI:30616"/>
        <dbReference type="ChEBI" id="CHEBI:61977"/>
        <dbReference type="ChEBI" id="CHEBI:456216"/>
        <dbReference type="EC" id="2.7.11.1"/>
    </reaction>
</comment>
<dbReference type="GO" id="GO:0004674">
    <property type="term" value="F:protein serine/threonine kinase activity"/>
    <property type="evidence" value="ECO:0007669"/>
    <property type="project" value="UniProtKB-KW"/>
</dbReference>
<dbReference type="Pfam" id="PF00433">
    <property type="entry name" value="Pkinase_C"/>
    <property type="match status" value="1"/>
</dbReference>
<dbReference type="SUPFAM" id="SSF56112">
    <property type="entry name" value="Protein kinase-like (PK-like)"/>
    <property type="match status" value="1"/>
</dbReference>
<dbReference type="InterPro" id="IPR046349">
    <property type="entry name" value="C1-like_sf"/>
</dbReference>
<dbReference type="Gene3D" id="2.30.29.30">
    <property type="entry name" value="Pleckstrin-homology domain (PH domain)/Phosphotyrosine-binding domain (PTB)"/>
    <property type="match status" value="1"/>
</dbReference>
<feature type="compositionally biased region" description="Low complexity" evidence="24">
    <location>
        <begin position="1719"/>
        <end position="1730"/>
    </location>
</feature>
<dbReference type="Gene3D" id="1.20.5.340">
    <property type="match status" value="1"/>
</dbReference>
<keyword evidence="9" id="KW-0808">Transferase</keyword>
<dbReference type="SMART" id="SM00109">
    <property type="entry name" value="C1"/>
    <property type="match status" value="1"/>
</dbReference>
<evidence type="ECO:0000256" key="24">
    <source>
        <dbReference type="SAM" id="MobiDB-lite"/>
    </source>
</evidence>
<feature type="domain" description="CRIB" evidence="28">
    <location>
        <begin position="1595"/>
        <end position="1608"/>
    </location>
</feature>
<evidence type="ECO:0000259" key="26">
    <source>
        <dbReference type="PROSITE" id="PS50011"/>
    </source>
</evidence>
<dbReference type="EC" id="2.7.11.1" evidence="5"/>
<dbReference type="FunFam" id="1.10.510.10:FF:000014">
    <property type="entry name" value="Non-specific serine/threonine protein kinase"/>
    <property type="match status" value="1"/>
</dbReference>
<feature type="region of interest" description="Disordered" evidence="24">
    <location>
        <begin position="1628"/>
        <end position="1755"/>
    </location>
</feature>
<dbReference type="FunFam" id="3.30.60.20:FF:000005">
    <property type="entry name" value="Non-specific serine/threonine protein kinase"/>
    <property type="match status" value="1"/>
</dbReference>
<name>A0A8C5PH14_9ANUR</name>
<evidence type="ECO:0000256" key="2">
    <source>
        <dbReference type="ARBA" id="ARBA00004496"/>
    </source>
</evidence>
<comment type="cofactor">
    <cofactor evidence="1">
        <name>Mg(2+)</name>
        <dbReference type="ChEBI" id="CHEBI:18420"/>
    </cofactor>
</comment>
<dbReference type="InterPro" id="IPR017441">
    <property type="entry name" value="Protein_kinase_ATP_BS"/>
</dbReference>
<protein>
    <recommendedName>
        <fullName evidence="20">Serine/threonine-protein kinase MRCK alpha</fullName>
        <ecNumber evidence="5">2.7.11.1</ecNumber>
    </recommendedName>
    <alternativeName>
        <fullName evidence="21">CDC42-binding protein kinase alpha</fullName>
    </alternativeName>
</protein>
<dbReference type="PROSITE" id="PS50011">
    <property type="entry name" value="PROTEIN_KINASE_DOM"/>
    <property type="match status" value="1"/>
</dbReference>
<evidence type="ECO:0000256" key="11">
    <source>
        <dbReference type="ARBA" id="ARBA00022741"/>
    </source>
</evidence>
<evidence type="ECO:0000256" key="18">
    <source>
        <dbReference type="ARBA" id="ARBA00047899"/>
    </source>
</evidence>
<organism evidence="31 32">
    <name type="scientific">Leptobrachium leishanense</name>
    <name type="common">Leishan spiny toad</name>
    <dbReference type="NCBI Taxonomy" id="445787"/>
    <lineage>
        <taxon>Eukaryota</taxon>
        <taxon>Metazoa</taxon>
        <taxon>Chordata</taxon>
        <taxon>Craniata</taxon>
        <taxon>Vertebrata</taxon>
        <taxon>Euteleostomi</taxon>
        <taxon>Amphibia</taxon>
        <taxon>Batrachia</taxon>
        <taxon>Anura</taxon>
        <taxon>Pelobatoidea</taxon>
        <taxon>Megophryidae</taxon>
        <taxon>Leptobrachium</taxon>
    </lineage>
</organism>
<keyword evidence="15 22" id="KW-0067">ATP-binding</keyword>
<dbReference type="InterPro" id="IPR014930">
    <property type="entry name" value="Myotonic_dystrophy_kinase_coil"/>
</dbReference>
<keyword evidence="17" id="KW-0966">Cell projection</keyword>
<evidence type="ECO:0000256" key="9">
    <source>
        <dbReference type="ARBA" id="ARBA00022679"/>
    </source>
</evidence>
<dbReference type="InterPro" id="IPR011993">
    <property type="entry name" value="PH-like_dom_sf"/>
</dbReference>
<dbReference type="PROSITE" id="PS50108">
    <property type="entry name" value="CRIB"/>
    <property type="match status" value="1"/>
</dbReference>
<comment type="catalytic activity">
    <reaction evidence="19">
        <text>L-seryl-[protein] + ATP = O-phospho-L-seryl-[protein] + ADP + H(+)</text>
        <dbReference type="Rhea" id="RHEA:17989"/>
        <dbReference type="Rhea" id="RHEA-COMP:9863"/>
        <dbReference type="Rhea" id="RHEA-COMP:11604"/>
        <dbReference type="ChEBI" id="CHEBI:15378"/>
        <dbReference type="ChEBI" id="CHEBI:29999"/>
        <dbReference type="ChEBI" id="CHEBI:30616"/>
        <dbReference type="ChEBI" id="CHEBI:83421"/>
        <dbReference type="ChEBI" id="CHEBI:456216"/>
        <dbReference type="EC" id="2.7.11.1"/>
    </reaction>
</comment>
<evidence type="ECO:0000256" key="12">
    <source>
        <dbReference type="ARBA" id="ARBA00022771"/>
    </source>
</evidence>
<dbReference type="Pfam" id="PF15796">
    <property type="entry name" value="KELK"/>
    <property type="match status" value="1"/>
</dbReference>
<dbReference type="Pfam" id="PF08826">
    <property type="entry name" value="DMPK_coil"/>
    <property type="match status" value="1"/>
</dbReference>
<dbReference type="Gene3D" id="1.10.510.10">
    <property type="entry name" value="Transferase(Phosphotransferase) domain 1"/>
    <property type="match status" value="1"/>
</dbReference>
<dbReference type="SUPFAM" id="SSF50729">
    <property type="entry name" value="PH domain-like"/>
    <property type="match status" value="1"/>
</dbReference>
<dbReference type="GO" id="GO:0005737">
    <property type="term" value="C:cytoplasm"/>
    <property type="evidence" value="ECO:0007669"/>
    <property type="project" value="UniProtKB-SubCell"/>
</dbReference>
<feature type="coiled-coil region" evidence="23">
    <location>
        <begin position="441"/>
        <end position="667"/>
    </location>
</feature>
<dbReference type="CDD" id="cd20864">
    <property type="entry name" value="C1_MRCKalpha"/>
    <property type="match status" value="1"/>
</dbReference>
<dbReference type="PROSITE" id="PS50219">
    <property type="entry name" value="CNH"/>
    <property type="match status" value="1"/>
</dbReference>
<evidence type="ECO:0000256" key="23">
    <source>
        <dbReference type="SAM" id="Coils"/>
    </source>
</evidence>
<dbReference type="Gene3D" id="3.30.200.20">
    <property type="entry name" value="Phosphorylase Kinase, domain 1"/>
    <property type="match status" value="1"/>
</dbReference>
<dbReference type="InterPro" id="IPR011009">
    <property type="entry name" value="Kinase-like_dom_sf"/>
</dbReference>
<feature type="domain" description="PH" evidence="25">
    <location>
        <begin position="1106"/>
        <end position="1225"/>
    </location>
</feature>
<keyword evidence="8" id="KW-0597">Phosphoprotein</keyword>
<evidence type="ECO:0000259" key="28">
    <source>
        <dbReference type="PROSITE" id="PS50108"/>
    </source>
</evidence>
<dbReference type="InterPro" id="IPR001180">
    <property type="entry name" value="CNH_dom"/>
</dbReference>
<evidence type="ECO:0000256" key="8">
    <source>
        <dbReference type="ARBA" id="ARBA00022553"/>
    </source>
</evidence>
<evidence type="ECO:0000256" key="4">
    <source>
        <dbReference type="ARBA" id="ARBA00005719"/>
    </source>
</evidence>
<feature type="region of interest" description="Disordered" evidence="24">
    <location>
        <begin position="973"/>
        <end position="1031"/>
    </location>
</feature>
<evidence type="ECO:0000259" key="29">
    <source>
        <dbReference type="PROSITE" id="PS50219"/>
    </source>
</evidence>
<dbReference type="SMART" id="SM00285">
    <property type="entry name" value="PBD"/>
    <property type="match status" value="1"/>
</dbReference>
<evidence type="ECO:0000256" key="3">
    <source>
        <dbReference type="ARBA" id="ARBA00004510"/>
    </source>
</evidence>
<sequence length="1755" mass="198942">MSGEVRLRQLERLILAGPAGGSGGCMSVESLLDSLLCLYDECCASPLRRDKNIHDYIEWAKPFAMKVKQMRLHKEDFEILKVIGRGAFGEVAVVKLKNAEKVFAMKILNKWEMLKRAETACFREERDVLVNGDSQWITTLHYAFQDDNYLYLVMDYYVGGDLLTLLSKFEDRLPEDMARFYLAEMVLAIDSVHQLHYVHRDIKPDNILLDMNGHIRLADFGSCLKLMEDGTVQSSVAVGTPDYISPEILQAMEDGKGKYGPECDWWSLGVCMYEMLYGETPFYAESLVETYGKIMNHKERFQFPTQLADISENAKDLIRRLVCSREHRLGQNGIEDFKNHPFFVGIDWDNIRNCEAPYIPEVSSPTDTSNFDVDDDCLKNCETMPPPTHTGFSGHHLPFVGFTYTSNCVLSDCCSLREVSMSSSSDLDVHMKRTLEDSLATEAYERRIRRLEQEKLELSRKLQESTQAVQALQYSGVDGPVTATKDLEIKSLKEEIDKLRTQGTSQLNQQLEKSNFTRHDVEEFARQIKAFEKQVKTLKQEKEDLNKELLESSERLKSQTKELKESLSQRRQTMQEVAELNERLTDLRSQKQKFVRQLRDKEEEMESVAQKVEGLRQELRRTERVKKELEAQAEAAAAEASKDRKLRERSEQCGKQLESELEMLKQKQVGRSPGVSNSEHQQEIAKLRTEVEKKSVFYEEEFSKREALHANEVKNLKKELRDAESQQLTLKKEIMILKDKLDKTRRESQSEREEFEAEFKQKFDRERVLLTEENKKLSNELDKLTSMFEKSSLNNRQLEEEMRDLADKKESVAHWEAQITEIIQWVSDEKDARGYLQALASKMTEELDSLRNSSLGARATDMPWKMRRFAKLDMSARLELQSALDAEIRAKQAIQEELNKAKAAIISTECKLQESEKKNQELVVEVEKLKWETDEFRSEKGVKHQESQNSFLAFLNAPTSVLDQFEMDSVDNFTLSNTPSRDEDAKSQTISRSRSPSTMSDVESAEVTNHPPGSVQTPTMRSSYLSSSSSIPKPKAHQFVVKSFNTPTKCNQCTSLMVGLTRQGCTCEVCGFSCHVTCADKAPSICPIPPEQTKGPLGIDPQKGIGTAYEGHVRVPKPAGVKKGWQRALAVICDFKLFLYDIAEGKASQPSCSISQVIDMRDEEFAVSSVLASDVIHASRKDIPCIFRVTASQLSASSNKCSILLLADSESERSKWVGVLNELHRILKKHKLKDRSVYNPKEAYDSTLPLIKNTQSASIVDHERIALGNEEGLFVIHITKDEIIRVGDNKKVHQVELIPNEQLIAVISGRNRHVRLYPMVSLDGRETEFFKLAETKGCQGIATGQVRHGALTCLCVSMKRQVLCYELNQSKTRHKKIKEIQVPGNVQWMAIFNERLCVGYQSGFIRYPLHAEGSPYSLLHADDHTLSFITQQPTDAICAVEISNKEYLLCFSSVGVYVDCQGRRSRQQELMWPAVPSACCYNAPYLSVYSENAVDVFDVNSMEWIQTIPLKKVRPLNSDGSLNLLGLETIRLIYFKNKMAEGDELVVPETSDNSRKQMVRNMNNKRRYSFRVPEEERMQQRREMLRDPEMRNKLISNPTNFNHIAHMGPGDGIQILKDLPMNLRHQDSRSMFSGSVSIPSITKSRMEPGRSMSASSGLGARTSQNGSALRRDPSGGSYGAKRQPMASPSDGSLSSGGHDQGSDAPARDYEREDSDSPRHSTASNSSNLSSPPSPASPHKTKSSSLESSDHVSWDA</sequence>
<gene>
    <name evidence="31" type="primary">CDC42BPA</name>
</gene>
<dbReference type="Pfam" id="PF00780">
    <property type="entry name" value="CNH"/>
    <property type="match status" value="1"/>
</dbReference>
<dbReference type="InterPro" id="IPR050839">
    <property type="entry name" value="Rho-assoc_Ser/Thr_Kinase"/>
</dbReference>
<feature type="coiled-coil region" evidence="23">
    <location>
        <begin position="884"/>
        <end position="932"/>
    </location>
</feature>
<comment type="similarity">
    <text evidence="4">Belongs to the protein kinase superfamily. AGC Ser/Thr protein kinase family. DMPK subfamily.</text>
</comment>
<dbReference type="InterPro" id="IPR000095">
    <property type="entry name" value="CRIB_dom"/>
</dbReference>
<dbReference type="PROSITE" id="PS51257">
    <property type="entry name" value="PROKAR_LIPOPROTEIN"/>
    <property type="match status" value="1"/>
</dbReference>
<reference evidence="31" key="2">
    <citation type="submission" date="2025-09" db="UniProtKB">
        <authorList>
            <consortium name="Ensembl"/>
        </authorList>
    </citation>
    <scope>IDENTIFICATION</scope>
</reference>
<dbReference type="InterPro" id="IPR057529">
    <property type="entry name" value="MRCK/ROCK_PH"/>
</dbReference>
<dbReference type="InterPro" id="IPR001849">
    <property type="entry name" value="PH_domain"/>
</dbReference>
<dbReference type="InterPro" id="IPR008271">
    <property type="entry name" value="Ser/Thr_kinase_AS"/>
</dbReference>
<dbReference type="Proteomes" id="UP000694569">
    <property type="component" value="Unplaced"/>
</dbReference>
<dbReference type="SUPFAM" id="SSF69322">
    <property type="entry name" value="Tricorn protease domain 2"/>
    <property type="match status" value="1"/>
</dbReference>
<accession>A0A8C5PH14</accession>
<dbReference type="CDD" id="cd00132">
    <property type="entry name" value="CRIB"/>
    <property type="match status" value="1"/>
</dbReference>
<dbReference type="PANTHER" id="PTHR22988">
    <property type="entry name" value="MYOTONIC DYSTROPHY S/T KINASE-RELATED"/>
    <property type="match status" value="1"/>
</dbReference>
<evidence type="ECO:0000256" key="5">
    <source>
        <dbReference type="ARBA" id="ARBA00012513"/>
    </source>
</evidence>
<dbReference type="PROSITE" id="PS00107">
    <property type="entry name" value="PROTEIN_KINASE_ATP"/>
    <property type="match status" value="1"/>
</dbReference>
<dbReference type="PROSITE" id="PS50081">
    <property type="entry name" value="ZF_DAG_PE_2"/>
    <property type="match status" value="1"/>
</dbReference>
<dbReference type="SMART" id="SM00233">
    <property type="entry name" value="PH"/>
    <property type="match status" value="1"/>
</dbReference>
<dbReference type="InterPro" id="IPR000961">
    <property type="entry name" value="AGC-kinase_C"/>
</dbReference>
<feature type="compositionally biased region" description="Polar residues" evidence="24">
    <location>
        <begin position="987"/>
        <end position="1001"/>
    </location>
</feature>
<dbReference type="FunFam" id="2.30.29.30:FF:000032">
    <property type="entry name" value="Non-specific serine/threonine protein kinase"/>
    <property type="match status" value="1"/>
</dbReference>
<proteinExistence type="inferred from homology"/>
<feature type="domain" description="CNH" evidence="29">
    <location>
        <begin position="1251"/>
        <end position="1523"/>
    </location>
</feature>
<dbReference type="PROSITE" id="PS00479">
    <property type="entry name" value="ZF_DAG_PE_1"/>
    <property type="match status" value="1"/>
</dbReference>
<keyword evidence="10" id="KW-0479">Metal-binding</keyword>
<evidence type="ECO:0000259" key="27">
    <source>
        <dbReference type="PROSITE" id="PS50081"/>
    </source>
</evidence>
<evidence type="ECO:0000256" key="20">
    <source>
        <dbReference type="ARBA" id="ARBA00073692"/>
    </source>
</evidence>
<dbReference type="GO" id="GO:0042641">
    <property type="term" value="C:actomyosin"/>
    <property type="evidence" value="ECO:0007669"/>
    <property type="project" value="TreeGrafter"/>
</dbReference>
<evidence type="ECO:0000256" key="15">
    <source>
        <dbReference type="ARBA" id="ARBA00022840"/>
    </source>
</evidence>
<keyword evidence="7" id="KW-0723">Serine/threonine-protein kinase</keyword>
<feature type="domain" description="AGC-kinase C-terminal" evidence="30">
    <location>
        <begin position="344"/>
        <end position="414"/>
    </location>
</feature>
<dbReference type="InterPro" id="IPR031597">
    <property type="entry name" value="KELK"/>
</dbReference>
<keyword evidence="32" id="KW-1185">Reference proteome</keyword>
<evidence type="ECO:0000256" key="6">
    <source>
        <dbReference type="ARBA" id="ARBA00022490"/>
    </source>
</evidence>
<evidence type="ECO:0000256" key="22">
    <source>
        <dbReference type="PROSITE-ProRule" id="PRU10141"/>
    </source>
</evidence>
<evidence type="ECO:0000259" key="30">
    <source>
        <dbReference type="PROSITE" id="PS51285"/>
    </source>
</evidence>
<dbReference type="PANTHER" id="PTHR22988:SF31">
    <property type="entry name" value="SERINE_THREONINE-PROTEIN KINASE MRCK ALPHA"/>
    <property type="match status" value="1"/>
</dbReference>
<dbReference type="PROSITE" id="PS00108">
    <property type="entry name" value="PROTEIN_KINASE_ST"/>
    <property type="match status" value="1"/>
</dbReference>
<feature type="coiled-coil region" evidence="23">
    <location>
        <begin position="706"/>
        <end position="818"/>
    </location>
</feature>
<evidence type="ECO:0000256" key="13">
    <source>
        <dbReference type="ARBA" id="ARBA00022777"/>
    </source>
</evidence>
<dbReference type="PROSITE" id="PS50003">
    <property type="entry name" value="PH_DOMAIN"/>
    <property type="match status" value="1"/>
</dbReference>
<dbReference type="SMART" id="SM00220">
    <property type="entry name" value="S_TKc"/>
    <property type="match status" value="1"/>
</dbReference>
<keyword evidence="6" id="KW-0963">Cytoplasm</keyword>
<evidence type="ECO:0000256" key="10">
    <source>
        <dbReference type="ARBA" id="ARBA00022723"/>
    </source>
</evidence>
<dbReference type="SMART" id="SM00133">
    <property type="entry name" value="S_TK_X"/>
    <property type="match status" value="1"/>
</dbReference>
<keyword evidence="16 23" id="KW-0175">Coiled coil</keyword>
<evidence type="ECO:0000256" key="19">
    <source>
        <dbReference type="ARBA" id="ARBA00048679"/>
    </source>
</evidence>
<dbReference type="InterPro" id="IPR000719">
    <property type="entry name" value="Prot_kinase_dom"/>
</dbReference>
<feature type="compositionally biased region" description="Basic and acidic residues" evidence="24">
    <location>
        <begin position="1705"/>
        <end position="1718"/>
    </location>
</feature>
<dbReference type="GO" id="GO:0008270">
    <property type="term" value="F:zinc ion binding"/>
    <property type="evidence" value="ECO:0007669"/>
    <property type="project" value="UniProtKB-KW"/>
</dbReference>
<evidence type="ECO:0000256" key="17">
    <source>
        <dbReference type="ARBA" id="ARBA00023273"/>
    </source>
</evidence>
<dbReference type="GO" id="GO:0031032">
    <property type="term" value="P:actomyosin structure organization"/>
    <property type="evidence" value="ECO:0007669"/>
    <property type="project" value="TreeGrafter"/>
</dbReference>
<dbReference type="SUPFAM" id="SSF57889">
    <property type="entry name" value="Cysteine-rich domain"/>
    <property type="match status" value="1"/>
</dbReference>
<keyword evidence="14" id="KW-0862">Zinc</keyword>
<keyword evidence="11 22" id="KW-0547">Nucleotide-binding</keyword>
<evidence type="ECO:0000313" key="32">
    <source>
        <dbReference type="Proteomes" id="UP000694569"/>
    </source>
</evidence>
<keyword evidence="13" id="KW-0418">Kinase</keyword>
<evidence type="ECO:0000256" key="21">
    <source>
        <dbReference type="ARBA" id="ARBA00076683"/>
    </source>
</evidence>
<dbReference type="Ensembl" id="ENSLLET00000023544.1">
    <property type="protein sequence ID" value="ENSLLEP00000022674.1"/>
    <property type="gene ID" value="ENSLLEG00000013288.1"/>
</dbReference>
<dbReference type="FunFam" id="3.30.200.20:FF:001055">
    <property type="entry name" value="Serine/threonine-protein kinase MRCK beta"/>
    <property type="match status" value="1"/>
</dbReference>
<keyword evidence="12" id="KW-0863">Zinc-finger</keyword>
<evidence type="ECO:0000256" key="7">
    <source>
        <dbReference type="ARBA" id="ARBA00022527"/>
    </source>
</evidence>
<feature type="binding site" evidence="22">
    <location>
        <position position="106"/>
    </location>
    <ligand>
        <name>ATP</name>
        <dbReference type="ChEBI" id="CHEBI:30616"/>
    </ligand>
</feature>